<keyword evidence="2 6" id="KW-0489">Methyltransferase</keyword>
<dbReference type="GO" id="GO:0008173">
    <property type="term" value="F:RNA methyltransferase activity"/>
    <property type="evidence" value="ECO:0007669"/>
    <property type="project" value="UniProtKB-UniRule"/>
</dbReference>
<proteinExistence type="inferred from homology"/>
<dbReference type="GO" id="GO:0032259">
    <property type="term" value="P:methylation"/>
    <property type="evidence" value="ECO:0007669"/>
    <property type="project" value="UniProtKB-KW"/>
</dbReference>
<dbReference type="InterPro" id="IPR024160">
    <property type="entry name" value="BIN3_SAM-bd_dom"/>
</dbReference>
<dbReference type="Pfam" id="PF06859">
    <property type="entry name" value="Bin3"/>
    <property type="match status" value="1"/>
</dbReference>
<dbReference type="Gene3D" id="3.40.50.150">
    <property type="entry name" value="Vaccinia Virus protein VP39"/>
    <property type="match status" value="1"/>
</dbReference>
<evidence type="ECO:0000256" key="6">
    <source>
        <dbReference type="RuleBase" id="RU367087"/>
    </source>
</evidence>
<feature type="domain" description="Bin3-type SAM" evidence="7">
    <location>
        <begin position="1"/>
        <end position="235"/>
    </location>
</feature>
<sequence>MIEKSEPGAAQYGNFINYYQFNPASNRMTALSDEFWTNLSKRLPENVCCLDVGCNSGELSFALCERLKSLGKNCVFLCLDIDSVLIQRSIENFSFEPALTFKTLDITNVEDQKEITNFLGKWGKLNFDLIFCFSTTLWIHINYGDDVLLNTIKYLCGMTNNLVIEPQAWKSYRQAVRRVRKLAKNIFDDKFSQLKIRSDVVDVIGKIISEAGFELHEVGVSEWKRQILVCEKRYP</sequence>
<dbReference type="GO" id="GO:0008171">
    <property type="term" value="F:O-methyltransferase activity"/>
    <property type="evidence" value="ECO:0007669"/>
    <property type="project" value="UniProtKB-UniRule"/>
</dbReference>
<comment type="similarity">
    <text evidence="1 6">Belongs to the methyltransferase superfamily.</text>
</comment>
<evidence type="ECO:0000256" key="3">
    <source>
        <dbReference type="ARBA" id="ARBA00022679"/>
    </source>
</evidence>
<dbReference type="EC" id="2.1.1.-" evidence="6"/>
<evidence type="ECO:0000313" key="8">
    <source>
        <dbReference type="EMBL" id="KAK2708939.1"/>
    </source>
</evidence>
<comment type="caution">
    <text evidence="8">The sequence shown here is derived from an EMBL/GenBank/DDBJ whole genome shotgun (WGS) entry which is preliminary data.</text>
</comment>
<keyword evidence="9" id="KW-1185">Reference proteome</keyword>
<evidence type="ECO:0000256" key="1">
    <source>
        <dbReference type="ARBA" id="ARBA00008361"/>
    </source>
</evidence>
<evidence type="ECO:0000256" key="2">
    <source>
        <dbReference type="ARBA" id="ARBA00022603"/>
    </source>
</evidence>
<organism evidence="8 9">
    <name type="scientific">Artemia franciscana</name>
    <name type="common">Brine shrimp</name>
    <name type="synonym">Artemia sanfranciscana</name>
    <dbReference type="NCBI Taxonomy" id="6661"/>
    <lineage>
        <taxon>Eukaryota</taxon>
        <taxon>Metazoa</taxon>
        <taxon>Ecdysozoa</taxon>
        <taxon>Arthropoda</taxon>
        <taxon>Crustacea</taxon>
        <taxon>Branchiopoda</taxon>
        <taxon>Anostraca</taxon>
        <taxon>Artemiidae</taxon>
        <taxon>Artemia</taxon>
    </lineage>
</organism>
<dbReference type="PANTHER" id="PTHR12315">
    <property type="entry name" value="BICOID-INTERACTING PROTEIN RELATED"/>
    <property type="match status" value="1"/>
</dbReference>
<dbReference type="GO" id="GO:0005737">
    <property type="term" value="C:cytoplasm"/>
    <property type="evidence" value="ECO:0007669"/>
    <property type="project" value="TreeGrafter"/>
</dbReference>
<evidence type="ECO:0000259" key="7">
    <source>
        <dbReference type="PROSITE" id="PS51515"/>
    </source>
</evidence>
<evidence type="ECO:0000313" key="9">
    <source>
        <dbReference type="Proteomes" id="UP001187531"/>
    </source>
</evidence>
<name>A0AA88HKV9_ARTSF</name>
<dbReference type="InterPro" id="IPR010675">
    <property type="entry name" value="Bin3_C"/>
</dbReference>
<dbReference type="AlphaFoldDB" id="A0AA88HKV9"/>
<accession>A0AA88HKV9</accession>
<dbReference type="InterPro" id="IPR039772">
    <property type="entry name" value="Bin3-like"/>
</dbReference>
<dbReference type="PANTHER" id="PTHR12315:SF1">
    <property type="entry name" value="RNA 5'-MONOPHOSPHATE METHYLTRANSFERASE"/>
    <property type="match status" value="1"/>
</dbReference>
<dbReference type="GO" id="GO:2000632">
    <property type="term" value="P:negative regulation of pre-miRNA processing"/>
    <property type="evidence" value="ECO:0007669"/>
    <property type="project" value="TreeGrafter"/>
</dbReference>
<keyword evidence="4 5" id="KW-0949">S-adenosyl-L-methionine</keyword>
<protein>
    <recommendedName>
        <fullName evidence="6">RNA methyltransferase</fullName>
        <ecNumber evidence="6">2.1.1.-</ecNumber>
    </recommendedName>
</protein>
<dbReference type="Proteomes" id="UP001187531">
    <property type="component" value="Unassembled WGS sequence"/>
</dbReference>
<dbReference type="InterPro" id="IPR029063">
    <property type="entry name" value="SAM-dependent_MTases_sf"/>
</dbReference>
<evidence type="ECO:0000256" key="4">
    <source>
        <dbReference type="ARBA" id="ARBA00022691"/>
    </source>
</evidence>
<keyword evidence="3 6" id="KW-0808">Transferase</keyword>
<reference evidence="8" key="1">
    <citation type="submission" date="2023-07" db="EMBL/GenBank/DDBJ databases">
        <title>Chromosome-level genome assembly of Artemia franciscana.</title>
        <authorList>
            <person name="Jo E."/>
        </authorList>
    </citation>
    <scope>NUCLEOTIDE SEQUENCE</scope>
    <source>
        <tissue evidence="8">Whole body</tissue>
    </source>
</reference>
<dbReference type="PROSITE" id="PS51515">
    <property type="entry name" value="BIN3_SAM"/>
    <property type="match status" value="1"/>
</dbReference>
<dbReference type="SUPFAM" id="SSF53335">
    <property type="entry name" value="S-adenosyl-L-methionine-dependent methyltransferases"/>
    <property type="match status" value="1"/>
</dbReference>
<gene>
    <name evidence="8" type="ORF">QYM36_014535</name>
</gene>
<evidence type="ECO:0000256" key="5">
    <source>
        <dbReference type="PROSITE-ProRule" id="PRU00848"/>
    </source>
</evidence>
<dbReference type="EMBL" id="JAVRJZ010000018">
    <property type="protein sequence ID" value="KAK2708939.1"/>
    <property type="molecule type" value="Genomic_DNA"/>
</dbReference>